<keyword evidence="3" id="KW-0808">Transferase</keyword>
<dbReference type="InterPro" id="IPR000477">
    <property type="entry name" value="RT_dom"/>
</dbReference>
<evidence type="ECO:0000259" key="9">
    <source>
        <dbReference type="PROSITE" id="PS50994"/>
    </source>
</evidence>
<evidence type="ECO:0000256" key="4">
    <source>
        <dbReference type="ARBA" id="ARBA00022695"/>
    </source>
</evidence>
<comment type="caution">
    <text evidence="10">The sequence shown here is derived from an EMBL/GenBank/DDBJ whole genome shotgun (WGS) entry which is preliminary data.</text>
</comment>
<dbReference type="InterPro" id="IPR001584">
    <property type="entry name" value="Integrase_cat-core"/>
</dbReference>
<reference evidence="10 11" key="1">
    <citation type="submission" date="2024-09" db="EMBL/GenBank/DDBJ databases">
        <title>A chromosome-level genome assembly of Gray's grenadier anchovy, Coilia grayii.</title>
        <authorList>
            <person name="Fu Z."/>
        </authorList>
    </citation>
    <scope>NUCLEOTIDE SEQUENCE [LARGE SCALE GENOMIC DNA]</scope>
    <source>
        <strain evidence="10">G4</strain>
        <tissue evidence="10">Muscle</tissue>
    </source>
</reference>
<dbReference type="EMBL" id="JBHFQA010000005">
    <property type="protein sequence ID" value="KAL2099461.1"/>
    <property type="molecule type" value="Genomic_DNA"/>
</dbReference>
<evidence type="ECO:0000259" key="8">
    <source>
        <dbReference type="PROSITE" id="PS50878"/>
    </source>
</evidence>
<dbReference type="Gene3D" id="3.30.70.270">
    <property type="match status" value="1"/>
</dbReference>
<feature type="region of interest" description="Disordered" evidence="7">
    <location>
        <begin position="565"/>
        <end position="591"/>
    </location>
</feature>
<dbReference type="SUPFAM" id="SSF51283">
    <property type="entry name" value="dUTPase-like"/>
    <property type="match status" value="1"/>
</dbReference>
<keyword evidence="6" id="KW-0378">Hydrolase</keyword>
<dbReference type="InterPro" id="IPR036397">
    <property type="entry name" value="RNaseH_sf"/>
</dbReference>
<dbReference type="CDD" id="cd00303">
    <property type="entry name" value="retropepsin_like"/>
    <property type="match status" value="1"/>
</dbReference>
<dbReference type="GO" id="GO:0006259">
    <property type="term" value="P:DNA metabolic process"/>
    <property type="evidence" value="ECO:0007669"/>
    <property type="project" value="UniProtKB-ARBA"/>
</dbReference>
<evidence type="ECO:0000313" key="11">
    <source>
        <dbReference type="Proteomes" id="UP001591681"/>
    </source>
</evidence>
<keyword evidence="11" id="KW-1185">Reference proteome</keyword>
<dbReference type="GO" id="GO:0004523">
    <property type="term" value="F:RNA-DNA hybrid ribonuclease activity"/>
    <property type="evidence" value="ECO:0007669"/>
    <property type="project" value="UniProtKB-EC"/>
</dbReference>
<dbReference type="InterPro" id="IPR043128">
    <property type="entry name" value="Rev_trsase/Diguanyl_cyclase"/>
</dbReference>
<dbReference type="PROSITE" id="PS50994">
    <property type="entry name" value="INTEGRASE"/>
    <property type="match status" value="1"/>
</dbReference>
<dbReference type="Proteomes" id="UP001591681">
    <property type="component" value="Unassembled WGS sequence"/>
</dbReference>
<comment type="similarity">
    <text evidence="1">Belongs to the beta type-B retroviral polymerase family. HERV class-II K(HML-2) pol subfamily.</text>
</comment>
<keyword evidence="4" id="KW-0548">Nucleotidyltransferase</keyword>
<accession>A0ABD1KJU8</accession>
<dbReference type="InterPro" id="IPR036157">
    <property type="entry name" value="dUTPase-like_sf"/>
</dbReference>
<evidence type="ECO:0000313" key="10">
    <source>
        <dbReference type="EMBL" id="KAL2099461.1"/>
    </source>
</evidence>
<dbReference type="InterPro" id="IPR050951">
    <property type="entry name" value="Retrovirus_Pol_polyprotein"/>
</dbReference>
<dbReference type="Gene3D" id="2.40.70.10">
    <property type="entry name" value="Acid Proteases"/>
    <property type="match status" value="1"/>
</dbReference>
<protein>
    <recommendedName>
        <fullName evidence="2">ribonuclease H</fullName>
        <ecNumber evidence="2">3.1.26.4</ecNumber>
    </recommendedName>
</protein>
<dbReference type="CDD" id="cd01647">
    <property type="entry name" value="RT_LTR"/>
    <property type="match status" value="1"/>
</dbReference>
<dbReference type="PANTHER" id="PTHR37984:SF5">
    <property type="entry name" value="PROTEIN NYNRIN-LIKE"/>
    <property type="match status" value="1"/>
</dbReference>
<feature type="domain" description="Reverse transcriptase" evidence="8">
    <location>
        <begin position="363"/>
        <end position="552"/>
    </location>
</feature>
<evidence type="ECO:0000256" key="2">
    <source>
        <dbReference type="ARBA" id="ARBA00012180"/>
    </source>
</evidence>
<gene>
    <name evidence="10" type="ORF">ACEWY4_005941</name>
</gene>
<evidence type="ECO:0000256" key="7">
    <source>
        <dbReference type="SAM" id="MobiDB-lite"/>
    </source>
</evidence>
<dbReference type="InterPro" id="IPR043502">
    <property type="entry name" value="DNA/RNA_pol_sf"/>
</dbReference>
<dbReference type="Pfam" id="PF00665">
    <property type="entry name" value="rve"/>
    <property type="match status" value="1"/>
</dbReference>
<dbReference type="Gene3D" id="3.30.420.10">
    <property type="entry name" value="Ribonuclease H-like superfamily/Ribonuclease H"/>
    <property type="match status" value="1"/>
</dbReference>
<feature type="domain" description="Integrase catalytic" evidence="9">
    <location>
        <begin position="683"/>
        <end position="842"/>
    </location>
</feature>
<dbReference type="Pfam" id="PF00078">
    <property type="entry name" value="RVT_1"/>
    <property type="match status" value="1"/>
</dbReference>
<evidence type="ECO:0000256" key="1">
    <source>
        <dbReference type="ARBA" id="ARBA00010879"/>
    </source>
</evidence>
<dbReference type="SUPFAM" id="SSF50630">
    <property type="entry name" value="Acid proteases"/>
    <property type="match status" value="1"/>
</dbReference>
<dbReference type="SUPFAM" id="SSF56672">
    <property type="entry name" value="DNA/RNA polymerases"/>
    <property type="match status" value="1"/>
</dbReference>
<evidence type="ECO:0000256" key="5">
    <source>
        <dbReference type="ARBA" id="ARBA00022722"/>
    </source>
</evidence>
<keyword evidence="5" id="KW-0540">Nuclease</keyword>
<evidence type="ECO:0000256" key="6">
    <source>
        <dbReference type="ARBA" id="ARBA00022759"/>
    </source>
</evidence>
<dbReference type="PROSITE" id="PS50878">
    <property type="entry name" value="RT_POL"/>
    <property type="match status" value="1"/>
</dbReference>
<organism evidence="10 11">
    <name type="scientific">Coilia grayii</name>
    <name type="common">Gray's grenadier anchovy</name>
    <dbReference type="NCBI Taxonomy" id="363190"/>
    <lineage>
        <taxon>Eukaryota</taxon>
        <taxon>Metazoa</taxon>
        <taxon>Chordata</taxon>
        <taxon>Craniata</taxon>
        <taxon>Vertebrata</taxon>
        <taxon>Euteleostomi</taxon>
        <taxon>Actinopterygii</taxon>
        <taxon>Neopterygii</taxon>
        <taxon>Teleostei</taxon>
        <taxon>Clupei</taxon>
        <taxon>Clupeiformes</taxon>
        <taxon>Clupeoidei</taxon>
        <taxon>Engraulidae</taxon>
        <taxon>Coilinae</taxon>
        <taxon>Coilia</taxon>
    </lineage>
</organism>
<name>A0ABD1KJU8_9TELE</name>
<dbReference type="EC" id="3.1.26.4" evidence="2"/>
<dbReference type="SUPFAM" id="SSF53098">
    <property type="entry name" value="Ribonuclease H-like"/>
    <property type="match status" value="1"/>
</dbReference>
<sequence>MQGIGHMKRRCPSRKQPAQGQATLAALNLSENQNSPAVLCVKSSGPEMCIHVLLYDKEISALLDSGARRNVIPSKYFDNIDSDVRPLLQASLVQSLQGISSANVNVRGEIYLPIQIGSRTVSVNFLVADVAENTGAILGHLFLEQSRARLDQKVTSQKIVLFGEQVPYFNPDKKPKVHIVRIARTTVLESGYEYIVPGNAYFREPIGGDVLLSPTKGFVEKHQVLMARVVVDTPYNNHVPIRLYNPGAAPVRVKKGTIAGVLQAADVVQPPQERAEHGPAAYRPDQNSSVPVHLQQLYTESRGLAELLSAYRDVFSKGPNDLSRTGLIKHDIQTLPGSPVKQHPRRMAFEKQVDADNQIQASLESGLACPSQSSWASPIVMVRKKDKTFRMCVDYRALNERTVKDAYPLPRIQDTLDTLSTARWFSTLDLASGYWQVELTPRARRAAAFCSRKGLFEWSIMPFGLCNAPATFQRLMDRVLVGLQWETCLVYLDDIIILGSDVEQMLQRLSQVFDRLRQANLNALSRRPCRDVCPCKVPDPKQSKENFTDQAVQCDLGALAMDSTTDSSPAVMDSVGVGPSAKPSGENPDRNKEAVRVVVGRGARAALLGAAAKSYWSQWDRLYLRDDILLRRFYQVEDAVYYPQIILPQAFRQDVLKQMHDGPSCAAKARPRKTPRAPMGTVRVGVPMERIAIDLMGPMNETERYNRYILVVQDYFTKWVEAYPLPDEQAVTVAEVLVAQWVCRFGAPQVVHSDQGSNFQSEVFQRMCQLLGVEKTNTTPFRPQSNGQVERFNATLQKILSTTAERCHWEWDLMIPFALMAYRATTHSSTGFTPNMMLLGREVTEPIDLVAGLPPGHEYEKTPSQYVLQLRDRFELAHQIAREA</sequence>
<dbReference type="Gene3D" id="3.10.10.10">
    <property type="entry name" value="HIV Type 1 Reverse Transcriptase, subunit A, domain 1"/>
    <property type="match status" value="1"/>
</dbReference>
<dbReference type="FunFam" id="3.30.420.10:FF:000032">
    <property type="entry name" value="Retrovirus-related Pol polyprotein from transposon 297-like Protein"/>
    <property type="match status" value="1"/>
</dbReference>
<dbReference type="InterPro" id="IPR021109">
    <property type="entry name" value="Peptidase_aspartic_dom_sf"/>
</dbReference>
<dbReference type="InterPro" id="IPR012337">
    <property type="entry name" value="RNaseH-like_sf"/>
</dbReference>
<dbReference type="PANTHER" id="PTHR37984">
    <property type="entry name" value="PROTEIN CBG26694"/>
    <property type="match status" value="1"/>
</dbReference>
<dbReference type="GO" id="GO:0016779">
    <property type="term" value="F:nucleotidyltransferase activity"/>
    <property type="evidence" value="ECO:0007669"/>
    <property type="project" value="UniProtKB-KW"/>
</dbReference>
<proteinExistence type="inferred from homology"/>
<dbReference type="AlphaFoldDB" id="A0ABD1KJU8"/>
<evidence type="ECO:0000256" key="3">
    <source>
        <dbReference type="ARBA" id="ARBA00022679"/>
    </source>
</evidence>
<keyword evidence="6" id="KW-0255">Endonuclease</keyword>